<dbReference type="AlphaFoldDB" id="A0A6P6W660"/>
<feature type="transmembrane region" description="Helical" evidence="7">
    <location>
        <begin position="164"/>
        <end position="183"/>
    </location>
</feature>
<evidence type="ECO:0000256" key="6">
    <source>
        <dbReference type="ARBA" id="ARBA00023136"/>
    </source>
</evidence>
<evidence type="ECO:0000256" key="3">
    <source>
        <dbReference type="ARBA" id="ARBA00022692"/>
    </source>
</evidence>
<feature type="transmembrane region" description="Helical" evidence="7">
    <location>
        <begin position="229"/>
        <end position="250"/>
    </location>
</feature>
<feature type="transmembrane region" description="Helical" evidence="7">
    <location>
        <begin position="396"/>
        <end position="416"/>
    </location>
</feature>
<feature type="transmembrane region" description="Helical" evidence="7">
    <location>
        <begin position="351"/>
        <end position="376"/>
    </location>
</feature>
<keyword evidence="6 7" id="KW-0472">Membrane</keyword>
<keyword evidence="9" id="KW-1185">Reference proteome</keyword>
<reference evidence="9" key="1">
    <citation type="journal article" date="2025" name="Foods">
        <title>Unveiling the Microbial Signatures of Arabica Coffee Cherries: Insights into Ripeness Specific Diversity, Functional Traits, and Implications for Quality and Safety.</title>
        <authorList>
            <consortium name="RefSeq"/>
            <person name="Tenea G.N."/>
            <person name="Cifuentes V."/>
            <person name="Reyes P."/>
            <person name="Cevallos-Vallejos M."/>
        </authorList>
    </citation>
    <scope>NUCLEOTIDE SEQUENCE [LARGE SCALE GENOMIC DNA]</scope>
</reference>
<sequence length="491" mass="53773">MERQKGKEEGGLALGEVVIQEEESLSLLLGTQGEDLCTQEEGGEFVGMEHQDDVLGAGPPKKVLSDDHLAVEIPETAHQISQDSWFQVGFVLTTGINSAYVLGYSGTVMLPLGWLGGVLGLILATAISLYANALVAKLHEFGGKRHIRYRDLARAIYGQKAYSLTWGLQYVNLFMINVGYIILAGQALKAVYVLYSDDHVMKLPYFIALAGLGCGLFAISIPHLSALRIWLGFSTLFSLIYIVIAFALALKDGIEAPPRDYSIAGTKSSRFFTTVGAVANLVFAFNTGMLPEIQATVRQPVVSNMMKALYFQFTVGVLPMYAITFIGYWAYGSNTQTYLLNSVSGPAWVKTLANIAAFLQTVIALHIFASPMYEYLDTKFNIKGSALAFRNLSFRIGVRGGYLGITTFIAALLPFLGDFMSLTGAFSTFPLTFILANHMYLVAKKNKLTSMQKSWHWLNVCFFGLLAVLAAISALRLIAVDSKTYHIFADL</sequence>
<feature type="domain" description="Amino acid transporter transmembrane" evidence="8">
    <location>
        <begin position="82"/>
        <end position="474"/>
    </location>
</feature>
<evidence type="ECO:0000256" key="4">
    <source>
        <dbReference type="ARBA" id="ARBA00022970"/>
    </source>
</evidence>
<keyword evidence="3 7" id="KW-0812">Transmembrane</keyword>
<dbReference type="GeneID" id="113730411"/>
<dbReference type="GO" id="GO:0006865">
    <property type="term" value="P:amino acid transport"/>
    <property type="evidence" value="ECO:0007669"/>
    <property type="project" value="UniProtKB-KW"/>
</dbReference>
<keyword evidence="5 7" id="KW-1133">Transmembrane helix</keyword>
<dbReference type="OrthoDB" id="40134at2759"/>
<accession>A0A6P6W660</accession>
<dbReference type="InterPro" id="IPR013057">
    <property type="entry name" value="AA_transpt_TM"/>
</dbReference>
<evidence type="ECO:0000256" key="1">
    <source>
        <dbReference type="ARBA" id="ARBA00004370"/>
    </source>
</evidence>
<dbReference type="RefSeq" id="XP_027110873.1">
    <property type="nucleotide sequence ID" value="XM_027255072.2"/>
</dbReference>
<feature type="transmembrane region" description="Helical" evidence="7">
    <location>
        <begin position="422"/>
        <end position="443"/>
    </location>
</feature>
<evidence type="ECO:0000313" key="9">
    <source>
        <dbReference type="Proteomes" id="UP001652660"/>
    </source>
</evidence>
<comment type="subcellular location">
    <subcellularLocation>
        <location evidence="1">Membrane</location>
    </subcellularLocation>
</comment>
<dbReference type="GO" id="GO:0016020">
    <property type="term" value="C:membrane"/>
    <property type="evidence" value="ECO:0007669"/>
    <property type="project" value="UniProtKB-SubCell"/>
</dbReference>
<evidence type="ECO:0000313" key="10">
    <source>
        <dbReference type="RefSeq" id="XP_027110873.1"/>
    </source>
</evidence>
<dbReference type="Pfam" id="PF01490">
    <property type="entry name" value="Aa_trans"/>
    <property type="match status" value="1"/>
</dbReference>
<feature type="transmembrane region" description="Helical" evidence="7">
    <location>
        <begin position="112"/>
        <end position="135"/>
    </location>
</feature>
<dbReference type="PANTHER" id="PTHR48017">
    <property type="entry name" value="OS05G0424000 PROTEIN-RELATED"/>
    <property type="match status" value="1"/>
</dbReference>
<feature type="transmembrane region" description="Helical" evidence="7">
    <location>
        <begin position="85"/>
        <end position="106"/>
    </location>
</feature>
<keyword evidence="4" id="KW-0029">Amino-acid transport</keyword>
<feature type="transmembrane region" description="Helical" evidence="7">
    <location>
        <begin position="309"/>
        <end position="331"/>
    </location>
</feature>
<feature type="transmembrane region" description="Helical" evidence="7">
    <location>
        <begin position="455"/>
        <end position="479"/>
    </location>
</feature>
<evidence type="ECO:0000256" key="5">
    <source>
        <dbReference type="ARBA" id="ARBA00022989"/>
    </source>
</evidence>
<gene>
    <name evidence="10" type="primary">LOC113730411</name>
</gene>
<organism evidence="9 10">
    <name type="scientific">Coffea arabica</name>
    <name type="common">Arabian coffee</name>
    <dbReference type="NCBI Taxonomy" id="13443"/>
    <lineage>
        <taxon>Eukaryota</taxon>
        <taxon>Viridiplantae</taxon>
        <taxon>Streptophyta</taxon>
        <taxon>Embryophyta</taxon>
        <taxon>Tracheophyta</taxon>
        <taxon>Spermatophyta</taxon>
        <taxon>Magnoliopsida</taxon>
        <taxon>eudicotyledons</taxon>
        <taxon>Gunneridae</taxon>
        <taxon>Pentapetalae</taxon>
        <taxon>asterids</taxon>
        <taxon>lamiids</taxon>
        <taxon>Gentianales</taxon>
        <taxon>Rubiaceae</taxon>
        <taxon>Ixoroideae</taxon>
        <taxon>Gardenieae complex</taxon>
        <taxon>Bertiereae - Coffeeae clade</taxon>
        <taxon>Coffeeae</taxon>
        <taxon>Coffea</taxon>
    </lineage>
</organism>
<protein>
    <submittedName>
        <fullName evidence="10">Proline transporter 2</fullName>
    </submittedName>
</protein>
<feature type="transmembrane region" description="Helical" evidence="7">
    <location>
        <begin position="203"/>
        <end position="222"/>
    </location>
</feature>
<name>A0A6P6W660_COFAR</name>
<feature type="transmembrane region" description="Helical" evidence="7">
    <location>
        <begin position="270"/>
        <end position="288"/>
    </location>
</feature>
<reference evidence="10" key="2">
    <citation type="submission" date="2025-08" db="UniProtKB">
        <authorList>
            <consortium name="RefSeq"/>
        </authorList>
    </citation>
    <scope>IDENTIFICATION</scope>
    <source>
        <tissue evidence="10">Leaves</tissue>
    </source>
</reference>
<evidence type="ECO:0000259" key="8">
    <source>
        <dbReference type="Pfam" id="PF01490"/>
    </source>
</evidence>
<proteinExistence type="predicted"/>
<dbReference type="Proteomes" id="UP001652660">
    <property type="component" value="Chromosome 2c"/>
</dbReference>
<evidence type="ECO:0000256" key="7">
    <source>
        <dbReference type="SAM" id="Phobius"/>
    </source>
</evidence>
<keyword evidence="2" id="KW-0813">Transport</keyword>
<evidence type="ECO:0000256" key="2">
    <source>
        <dbReference type="ARBA" id="ARBA00022448"/>
    </source>
</evidence>